<organism evidence="1 2">
    <name type="scientific">Candidatus Methanobinarius endosymbioticus</name>
    <dbReference type="NCBI Taxonomy" id="2006182"/>
    <lineage>
        <taxon>Archaea</taxon>
        <taxon>Methanobacteriati</taxon>
        <taxon>Methanobacteriota</taxon>
        <taxon>Methanomada group</taxon>
        <taxon>Methanobacteria</taxon>
        <taxon>Methanobacteriales</taxon>
        <taxon>Methanobacteriaceae</taxon>
        <taxon>Candidatus Methanobinarius</taxon>
    </lineage>
</organism>
<keyword evidence="2" id="KW-1185">Reference proteome</keyword>
<dbReference type="EMBL" id="NIZT01000062">
    <property type="protein sequence ID" value="RBQ22516.1"/>
    <property type="molecule type" value="Genomic_DNA"/>
</dbReference>
<name>A0A366M8I9_9EURY</name>
<proteinExistence type="predicted"/>
<reference evidence="1 2" key="1">
    <citation type="submission" date="2018-06" db="EMBL/GenBank/DDBJ databases">
        <title>Genomic insight into two independent archaeal endosymbiosis events.</title>
        <authorList>
            <person name="Lind A.E."/>
            <person name="Lewis W.H."/>
            <person name="Spang A."/>
            <person name="Guy L."/>
            <person name="Embley M.T."/>
            <person name="Ettema T.J.G."/>
        </authorList>
    </citation>
    <scope>NUCLEOTIDE SEQUENCE [LARGE SCALE GENOMIC DNA]</scope>
    <source>
        <strain evidence="1">NOE</strain>
    </source>
</reference>
<accession>A0A366M8I9</accession>
<comment type="caution">
    <text evidence="1">The sequence shown here is derived from an EMBL/GenBank/DDBJ whole genome shotgun (WGS) entry which is preliminary data.</text>
</comment>
<gene>
    <name evidence="1" type="ORF">ALNOE001_18900</name>
</gene>
<protein>
    <submittedName>
        <fullName evidence="1">Uncharacterized protein</fullName>
    </submittedName>
</protein>
<evidence type="ECO:0000313" key="2">
    <source>
        <dbReference type="Proteomes" id="UP000253099"/>
    </source>
</evidence>
<dbReference type="Proteomes" id="UP000253099">
    <property type="component" value="Unassembled WGS sequence"/>
</dbReference>
<dbReference type="AlphaFoldDB" id="A0A366M8I9"/>
<evidence type="ECO:0000313" key="1">
    <source>
        <dbReference type="EMBL" id="RBQ22516.1"/>
    </source>
</evidence>
<sequence>MCEKEKPHIKTELLKKINSILDKNKVEKIDTLTIINSAKTSSYLGNIKVFDENIIHNLESQINELFEQYGKFSIRTEEVTSCCKPPCKNISFKVDID</sequence>